<name>A0A9N9W0B3_9HYPO</name>
<feature type="region of interest" description="Disordered" evidence="1">
    <location>
        <begin position="276"/>
        <end position="295"/>
    </location>
</feature>
<feature type="region of interest" description="Disordered" evidence="1">
    <location>
        <begin position="1"/>
        <end position="230"/>
    </location>
</feature>
<dbReference type="PANTHER" id="PTHR13138">
    <property type="entry name" value="PROTEIN LIN1"/>
    <property type="match status" value="1"/>
</dbReference>
<reference evidence="3 4" key="2">
    <citation type="submission" date="2021-10" db="EMBL/GenBank/DDBJ databases">
        <authorList>
            <person name="Piombo E."/>
        </authorList>
    </citation>
    <scope>NUCLEOTIDE SEQUENCE [LARGE SCALE GENOMIC DNA]</scope>
</reference>
<feature type="compositionally biased region" description="Acidic residues" evidence="1">
    <location>
        <begin position="199"/>
        <end position="211"/>
    </location>
</feature>
<feature type="compositionally biased region" description="Basic and acidic residues" evidence="1">
    <location>
        <begin position="408"/>
        <end position="422"/>
    </location>
</feature>
<dbReference type="InterPro" id="IPR035445">
    <property type="entry name" value="GYF-like_dom_sf"/>
</dbReference>
<dbReference type="OrthoDB" id="331341at2759"/>
<dbReference type="SUPFAM" id="SSF55277">
    <property type="entry name" value="GYF domain"/>
    <property type="match status" value="1"/>
</dbReference>
<dbReference type="Pfam" id="PF02213">
    <property type="entry name" value="GYF"/>
    <property type="match status" value="1"/>
</dbReference>
<comment type="caution">
    <text evidence="3">The sequence shown here is derived from an EMBL/GenBank/DDBJ whole genome shotgun (WGS) entry which is preliminary data.</text>
</comment>
<dbReference type="GO" id="GO:0005682">
    <property type="term" value="C:U5 snRNP"/>
    <property type="evidence" value="ECO:0007669"/>
    <property type="project" value="InterPro"/>
</dbReference>
<feature type="compositionally biased region" description="Acidic residues" evidence="1">
    <location>
        <begin position="124"/>
        <end position="162"/>
    </location>
</feature>
<feature type="compositionally biased region" description="Basic residues" evidence="1">
    <location>
        <begin position="1"/>
        <end position="11"/>
    </location>
</feature>
<gene>
    <name evidence="3" type="ORF">CSOL1703_00004099</name>
</gene>
<feature type="region of interest" description="Disordered" evidence="1">
    <location>
        <begin position="245"/>
        <end position="270"/>
    </location>
</feature>
<dbReference type="InterPro" id="IPR003169">
    <property type="entry name" value="GYF"/>
</dbReference>
<feature type="compositionally biased region" description="Basic and acidic residues" evidence="1">
    <location>
        <begin position="176"/>
        <end position="198"/>
    </location>
</feature>
<dbReference type="Proteomes" id="UP000775872">
    <property type="component" value="Unassembled WGS sequence"/>
</dbReference>
<dbReference type="Gene3D" id="3.30.1490.40">
    <property type="match status" value="1"/>
</dbReference>
<evidence type="ECO:0000256" key="1">
    <source>
        <dbReference type="SAM" id="MobiDB-lite"/>
    </source>
</evidence>
<feature type="compositionally biased region" description="Basic and acidic residues" evidence="1">
    <location>
        <begin position="258"/>
        <end position="270"/>
    </location>
</feature>
<evidence type="ECO:0000259" key="2">
    <source>
        <dbReference type="PROSITE" id="PS50829"/>
    </source>
</evidence>
<proteinExistence type="predicted"/>
<protein>
    <recommendedName>
        <fullName evidence="2">GYF domain-containing protein</fullName>
    </recommendedName>
</protein>
<keyword evidence="4" id="KW-1185">Reference proteome</keyword>
<dbReference type="EMBL" id="CABFOC020000002">
    <property type="protein sequence ID" value="CAH0040917.1"/>
    <property type="molecule type" value="Genomic_DNA"/>
</dbReference>
<organism evidence="3 4">
    <name type="scientific">Clonostachys solani</name>
    <dbReference type="NCBI Taxonomy" id="160281"/>
    <lineage>
        <taxon>Eukaryota</taxon>
        <taxon>Fungi</taxon>
        <taxon>Dikarya</taxon>
        <taxon>Ascomycota</taxon>
        <taxon>Pezizomycotina</taxon>
        <taxon>Sordariomycetes</taxon>
        <taxon>Hypocreomycetidae</taxon>
        <taxon>Hypocreales</taxon>
        <taxon>Bionectriaceae</taxon>
        <taxon>Clonostachys</taxon>
    </lineage>
</organism>
<evidence type="ECO:0000313" key="3">
    <source>
        <dbReference type="EMBL" id="CAH0040917.1"/>
    </source>
</evidence>
<reference evidence="4" key="1">
    <citation type="submission" date="2019-06" db="EMBL/GenBank/DDBJ databases">
        <authorList>
            <person name="Broberg M."/>
        </authorList>
    </citation>
    <scope>NUCLEOTIDE SEQUENCE [LARGE SCALE GENOMIC DNA]</scope>
</reference>
<feature type="compositionally biased region" description="Basic and acidic residues" evidence="1">
    <location>
        <begin position="23"/>
        <end position="46"/>
    </location>
</feature>
<accession>A0A9N9W0B3</accession>
<feature type="compositionally biased region" description="Basic and acidic residues" evidence="1">
    <location>
        <begin position="88"/>
        <end position="97"/>
    </location>
</feature>
<dbReference type="PANTHER" id="PTHR13138:SF3">
    <property type="entry name" value="CD2 ANTIGEN CYTOPLASMIC TAIL-BINDING PROTEIN 2"/>
    <property type="match status" value="1"/>
</dbReference>
<dbReference type="InterPro" id="IPR039905">
    <property type="entry name" value="CD2BP2/Lin1"/>
</dbReference>
<dbReference type="PROSITE" id="PS50829">
    <property type="entry name" value="GYF"/>
    <property type="match status" value="1"/>
</dbReference>
<feature type="region of interest" description="Disordered" evidence="1">
    <location>
        <begin position="408"/>
        <end position="430"/>
    </location>
</feature>
<feature type="domain" description="GYF" evidence="2">
    <location>
        <begin position="429"/>
        <end position="485"/>
    </location>
</feature>
<dbReference type="AlphaFoldDB" id="A0A9N9W0B3"/>
<sequence>MASRHSAARPKHGGDVYARTHHNKEGADSKKVVFDVRDPSKLAPDAREEDDILDHDVIGGKSSTKRGAVNIDGYDSDSDNDTFNAQAETRKRGKVDILDQLDNYDARRVDTEESPAPGKNQGPTDDDDDDDMFAADPEENEEQKDDEKDNEQDDDDGDDDDDFKFTGHKKNGGEFLDSKKIAGQDTKSRSGGHVRLDDTENQSSDDEEDADLAIQEEGVDEEVGAGGLKKNAPKLEAFNLREEMEEGQFDQSGNYIRRAGDPDAEHDNWLQGLGKKDMKKAAEAHMKREQQARQQRLEADNVLVSDLLKSLILQLEKTETPLEALARLGKRQTKPKKIPQWKLKKLKKDGEGMEVDQSGAEDPEQVRIREAITTITDAADKLLNRDYEEVYDQERELLIREYRRETGEDWVEPRPEEARGHENATSNPSRQWEFRWLDGRDGGALQGPFDGPTMKTWQDAGYFTEGVEFRPVGEGAEWSKVAAFS</sequence>
<evidence type="ECO:0000313" key="4">
    <source>
        <dbReference type="Proteomes" id="UP000775872"/>
    </source>
</evidence>